<evidence type="ECO:0000256" key="5">
    <source>
        <dbReference type="ARBA" id="ARBA00022490"/>
    </source>
</evidence>
<feature type="domain" description="Integrator complex subunit 7 C-terminal" evidence="7">
    <location>
        <begin position="806"/>
        <end position="952"/>
    </location>
</feature>
<dbReference type="EMBL" id="MCFG01000111">
    <property type="protein sequence ID" value="ORX81783.1"/>
    <property type="molecule type" value="Genomic_DNA"/>
</dbReference>
<reference evidence="10 11" key="1">
    <citation type="submission" date="2016-08" db="EMBL/GenBank/DDBJ databases">
        <title>A Parts List for Fungal Cellulosomes Revealed by Comparative Genomics.</title>
        <authorList>
            <consortium name="DOE Joint Genome Institute"/>
            <person name="Haitjema C.H."/>
            <person name="Gilmore S.P."/>
            <person name="Henske J.K."/>
            <person name="Solomon K.V."/>
            <person name="De Groot R."/>
            <person name="Kuo A."/>
            <person name="Mondo S.J."/>
            <person name="Salamov A.A."/>
            <person name="Labutti K."/>
            <person name="Zhao Z."/>
            <person name="Chiniquy J."/>
            <person name="Barry K."/>
            <person name="Brewer H.M."/>
            <person name="Purvine S.O."/>
            <person name="Wright A.T."/>
            <person name="Boxma B."/>
            <person name="Van Alen T."/>
            <person name="Hackstein J.H."/>
            <person name="Baker S.E."/>
            <person name="Grigoriev I.V."/>
            <person name="O'Malley M.A."/>
        </authorList>
    </citation>
    <scope>NUCLEOTIDE SEQUENCE [LARGE SCALE GENOMIC DNA]</scope>
    <source>
        <strain evidence="10 11">S4</strain>
    </source>
</reference>
<proteinExistence type="inferred from homology"/>
<dbReference type="SUPFAM" id="SSF48371">
    <property type="entry name" value="ARM repeat"/>
    <property type="match status" value="1"/>
</dbReference>
<evidence type="ECO:0000256" key="3">
    <source>
        <dbReference type="ARBA" id="ARBA00008565"/>
    </source>
</evidence>
<comment type="similarity">
    <text evidence="3">Belongs to the Integrator subunit 7 family.</text>
</comment>
<keyword evidence="6" id="KW-0539">Nucleus</keyword>
<dbReference type="OrthoDB" id="275783at2759"/>
<accession>A0A1Y1X7P8</accession>
<name>A0A1Y1X7P8_9FUNG</name>
<dbReference type="Pfam" id="PF24436">
    <property type="entry name" value="INTS7_N"/>
    <property type="match status" value="1"/>
</dbReference>
<dbReference type="InterPro" id="IPR056516">
    <property type="entry name" value="INTS7_N"/>
</dbReference>
<dbReference type="Pfam" id="PF24437">
    <property type="entry name" value="INTS7_HB"/>
    <property type="match status" value="1"/>
</dbReference>
<dbReference type="GO" id="GO:0034472">
    <property type="term" value="P:snRNA 3'-end processing"/>
    <property type="evidence" value="ECO:0007669"/>
    <property type="project" value="TreeGrafter"/>
</dbReference>
<evidence type="ECO:0000313" key="11">
    <source>
        <dbReference type="Proteomes" id="UP000193944"/>
    </source>
</evidence>
<dbReference type="InterPro" id="IPR011989">
    <property type="entry name" value="ARM-like"/>
</dbReference>
<evidence type="ECO:0000259" key="7">
    <source>
        <dbReference type="Pfam" id="PF22965"/>
    </source>
</evidence>
<feature type="domain" description="Integrator complex subunit 7 helical bundle" evidence="9">
    <location>
        <begin position="564"/>
        <end position="657"/>
    </location>
</feature>
<dbReference type="GO" id="GO:0032039">
    <property type="term" value="C:integrator complex"/>
    <property type="evidence" value="ECO:0007669"/>
    <property type="project" value="InterPro"/>
</dbReference>
<dbReference type="PANTHER" id="PTHR13322:SF2">
    <property type="entry name" value="INTEGRATOR COMPLEX SUBUNIT 7"/>
    <property type="match status" value="1"/>
</dbReference>
<dbReference type="InterPro" id="IPR054519">
    <property type="entry name" value="INTS7_C"/>
</dbReference>
<dbReference type="InterPro" id="IPR056517">
    <property type="entry name" value="INTS7_HB"/>
</dbReference>
<reference evidence="10 11" key="2">
    <citation type="submission" date="2016-08" db="EMBL/GenBank/DDBJ databases">
        <title>Pervasive Adenine N6-methylation of Active Genes in Fungi.</title>
        <authorList>
            <consortium name="DOE Joint Genome Institute"/>
            <person name="Mondo S.J."/>
            <person name="Dannebaum R.O."/>
            <person name="Kuo R.C."/>
            <person name="Labutti K."/>
            <person name="Haridas S."/>
            <person name="Kuo A."/>
            <person name="Salamov A."/>
            <person name="Ahrendt S.R."/>
            <person name="Lipzen A."/>
            <person name="Sullivan W."/>
            <person name="Andreopoulos W.B."/>
            <person name="Clum A."/>
            <person name="Lindquist E."/>
            <person name="Daum C."/>
            <person name="Ramamoorthy G.K."/>
            <person name="Gryganskyi A."/>
            <person name="Culley D."/>
            <person name="Magnuson J.K."/>
            <person name="James T.Y."/>
            <person name="O'Malley M.A."/>
            <person name="Stajich J.E."/>
            <person name="Spatafora J.W."/>
            <person name="Visel A."/>
            <person name="Grigoriev I.V."/>
        </authorList>
    </citation>
    <scope>NUCLEOTIDE SEQUENCE [LARGE SCALE GENOMIC DNA]</scope>
    <source>
        <strain evidence="10 11">S4</strain>
    </source>
</reference>
<feature type="domain" description="Integrator complex subunit 7 N-terminal" evidence="8">
    <location>
        <begin position="47"/>
        <end position="560"/>
    </location>
</feature>
<comment type="caution">
    <text evidence="10">The sequence shown here is derived from an EMBL/GenBank/DDBJ whole genome shotgun (WGS) entry which is preliminary data.</text>
</comment>
<evidence type="ECO:0000256" key="2">
    <source>
        <dbReference type="ARBA" id="ARBA00004496"/>
    </source>
</evidence>
<sequence>MNIPSSLPILLADNKQSSSEYEEDLQDALSIFLELQKVIDQSDKENKENHEAILYIIKFLDKYPFPTFVNPAFLKLSEWFLGNNLIARNTLRSTILKVFEKSSHHLIRLNQATCDTALKKITMVLYSSDPTARILTLRILGYMSQVLYDRVDIQHSVIQHINSTNAEEINAVLFAIDKICERSAAFANNVIDLLISIIQDNQRSPTVKLRTIKILRHIHHTYPLAEKSIQFCKQLLTESDNDDERTATIFRVLTILAKKSLVHMPEHIDFLFENLNNKNLAIQYSILENIHMLTKKENTLTFFQPNHILIIFQKIIDYEEEILKLKALNILYTLTNNKDIYISFLNQNMNLFQKLFQFITHTKYNIITCKILAKSFGLYSDSLYGKQFNDNSMISLGNESTQLLFYQLINELNNKTTFSRDYLVHILQSIIIISTTTSDIALNTIDRILSIILDNKNTENNALLAKAIIPILKSIDHIESDNQYIIKIIQILSKENIFQSYDGYVYILKIFNVFMNKQNKVSTENIELIKKVIEIINSFTEDMIDSWDLFRISKSAMFNGLYPIASCTIEKLIPNIETETMHCWISSLLNISKANSQLLENNLNNIINDKRHTLDIINTVIDYLRKAHLNIKTLTTIHFPRDFQDWYIQLYIDLLTNIKSSYVILKMNYPRNPRLQYNIENFCELAHKYEFLSHAYFDIDPDSIIHLERLKLICLILSKYLQLFIKNDNYNLEINTNLFPLMIAFKEKSKNTKYLPLYQLIEGIINWHTIPETEQINKIFNIYSSVLNSVQYIPPFFFKMCTSIRIQVSTDPYWNPGEVKVLKYDENLILKIDGIIQGLDNIHSSNIKYIEVVMIQSLNNIYNSHKNINIRYDNSIILKEKSNVSKHQIIGTPKIYKVKPNKSFFSLTCPIFFPKYEIFKNFMNKGEMLINLNIHAYVSFHIQIIDQDGIIWNVGPDLQFQVEVNP</sequence>
<evidence type="ECO:0000313" key="10">
    <source>
        <dbReference type="EMBL" id="ORX81783.1"/>
    </source>
</evidence>
<dbReference type="Pfam" id="PF22965">
    <property type="entry name" value="INTS7_C"/>
    <property type="match status" value="1"/>
</dbReference>
<evidence type="ECO:0000256" key="4">
    <source>
        <dbReference type="ARBA" id="ARBA00015336"/>
    </source>
</evidence>
<comment type="subcellular location">
    <subcellularLocation>
        <location evidence="2">Cytoplasm</location>
    </subcellularLocation>
    <subcellularLocation>
        <location evidence="1">Nucleus</location>
    </subcellularLocation>
</comment>
<dbReference type="PANTHER" id="PTHR13322">
    <property type="entry name" value="C1ORF73 PROTEIN"/>
    <property type="match status" value="1"/>
</dbReference>
<protein>
    <recommendedName>
        <fullName evidence="4">Integrator complex subunit 7</fullName>
    </recommendedName>
</protein>
<dbReference type="InterPro" id="IPR016024">
    <property type="entry name" value="ARM-type_fold"/>
</dbReference>
<dbReference type="GO" id="GO:0005737">
    <property type="term" value="C:cytoplasm"/>
    <property type="evidence" value="ECO:0007669"/>
    <property type="project" value="UniProtKB-SubCell"/>
</dbReference>
<dbReference type="AlphaFoldDB" id="A0A1Y1X7P8"/>
<dbReference type="Proteomes" id="UP000193944">
    <property type="component" value="Unassembled WGS sequence"/>
</dbReference>
<dbReference type="InterPro" id="IPR033060">
    <property type="entry name" value="INTS7"/>
</dbReference>
<dbReference type="Gene3D" id="1.25.10.10">
    <property type="entry name" value="Leucine-rich Repeat Variant"/>
    <property type="match status" value="1"/>
</dbReference>
<keyword evidence="11" id="KW-1185">Reference proteome</keyword>
<gene>
    <name evidence="10" type="ORF">BCR32DRAFT_327166</name>
</gene>
<evidence type="ECO:0000256" key="6">
    <source>
        <dbReference type="ARBA" id="ARBA00023242"/>
    </source>
</evidence>
<organism evidence="10 11">
    <name type="scientific">Anaeromyces robustus</name>
    <dbReference type="NCBI Taxonomy" id="1754192"/>
    <lineage>
        <taxon>Eukaryota</taxon>
        <taxon>Fungi</taxon>
        <taxon>Fungi incertae sedis</taxon>
        <taxon>Chytridiomycota</taxon>
        <taxon>Chytridiomycota incertae sedis</taxon>
        <taxon>Neocallimastigomycetes</taxon>
        <taxon>Neocallimastigales</taxon>
        <taxon>Neocallimastigaceae</taxon>
        <taxon>Anaeromyces</taxon>
    </lineage>
</organism>
<dbReference type="STRING" id="1754192.A0A1Y1X7P8"/>
<evidence type="ECO:0000259" key="9">
    <source>
        <dbReference type="Pfam" id="PF24437"/>
    </source>
</evidence>
<evidence type="ECO:0000259" key="8">
    <source>
        <dbReference type="Pfam" id="PF24436"/>
    </source>
</evidence>
<keyword evidence="5" id="KW-0963">Cytoplasm</keyword>
<evidence type="ECO:0000256" key="1">
    <source>
        <dbReference type="ARBA" id="ARBA00004123"/>
    </source>
</evidence>